<organism evidence="2 3">
    <name type="scientific">Kibdelosporangium aridum</name>
    <dbReference type="NCBI Taxonomy" id="2030"/>
    <lineage>
        <taxon>Bacteria</taxon>
        <taxon>Bacillati</taxon>
        <taxon>Actinomycetota</taxon>
        <taxon>Actinomycetes</taxon>
        <taxon>Pseudonocardiales</taxon>
        <taxon>Pseudonocardiaceae</taxon>
        <taxon>Kibdelosporangium</taxon>
    </lineage>
</organism>
<dbReference type="Proteomes" id="UP000287547">
    <property type="component" value="Unassembled WGS sequence"/>
</dbReference>
<comment type="caution">
    <text evidence="2">The sequence shown here is derived from an EMBL/GenBank/DDBJ whole genome shotgun (WGS) entry which is preliminary data.</text>
</comment>
<keyword evidence="1" id="KW-0812">Transmembrane</keyword>
<feature type="transmembrane region" description="Helical" evidence="1">
    <location>
        <begin position="211"/>
        <end position="229"/>
    </location>
</feature>
<gene>
    <name evidence="2" type="ORF">DMH04_51430</name>
</gene>
<dbReference type="EMBL" id="QHKI01000097">
    <property type="protein sequence ID" value="RSM64401.1"/>
    <property type="molecule type" value="Genomic_DNA"/>
</dbReference>
<protein>
    <submittedName>
        <fullName evidence="2">DUF4239 domain-containing protein</fullName>
    </submittedName>
</protein>
<dbReference type="RefSeq" id="WP_051794143.1">
    <property type="nucleotide sequence ID" value="NZ_QHKI01000097.1"/>
</dbReference>
<sequence length="257" mass="28378">MGVVPGYAYLLVVAAMVVSAVVMMMVGRRKRAREGTYNAEALGFVGGVLNALFIVVLAFYTVITWTEANATEEHAEAEASGLIEVYWQVANSPQAERDQIRALVREYTSEVVDREWGMLDEKKADRKAGDLLVALRAEISRLPAESDRELATRDQALQNARSVADERRARIEQAIGDSSLLTLLFWGTIIGAFVMVAYPLLIGFSADLRHVLSIVTLAGILAFTLYFAIELDQPFHGLIKAEPDAFRTALAEFNRIP</sequence>
<keyword evidence="1" id="KW-0472">Membrane</keyword>
<feature type="transmembrane region" description="Helical" evidence="1">
    <location>
        <begin position="6"/>
        <end position="27"/>
    </location>
</feature>
<accession>A0A428YA52</accession>
<proteinExistence type="predicted"/>
<keyword evidence="1" id="KW-1133">Transmembrane helix</keyword>
<evidence type="ECO:0000313" key="3">
    <source>
        <dbReference type="Proteomes" id="UP000287547"/>
    </source>
</evidence>
<feature type="transmembrane region" description="Helical" evidence="1">
    <location>
        <begin position="183"/>
        <end position="204"/>
    </location>
</feature>
<dbReference type="AlphaFoldDB" id="A0A428YA52"/>
<evidence type="ECO:0000256" key="1">
    <source>
        <dbReference type="SAM" id="Phobius"/>
    </source>
</evidence>
<feature type="transmembrane region" description="Helical" evidence="1">
    <location>
        <begin position="39"/>
        <end position="63"/>
    </location>
</feature>
<reference evidence="2 3" key="1">
    <citation type="submission" date="2018-05" db="EMBL/GenBank/DDBJ databases">
        <title>Evolution of GPA BGCs.</title>
        <authorList>
            <person name="Waglechner N."/>
            <person name="Wright G.D."/>
        </authorList>
    </citation>
    <scope>NUCLEOTIDE SEQUENCE [LARGE SCALE GENOMIC DNA]</scope>
    <source>
        <strain evidence="2 3">A82846</strain>
    </source>
</reference>
<dbReference type="InterPro" id="IPR025333">
    <property type="entry name" value="DUF4239"/>
</dbReference>
<name>A0A428YA52_KIBAR</name>
<dbReference type="OrthoDB" id="3694782at2"/>
<dbReference type="Pfam" id="PF14023">
    <property type="entry name" value="Bestrophin-like"/>
    <property type="match status" value="1"/>
</dbReference>
<evidence type="ECO:0000313" key="2">
    <source>
        <dbReference type="EMBL" id="RSM64401.1"/>
    </source>
</evidence>